<organism evidence="2 3">
    <name type="scientific">Rhodosalinus halophilus</name>
    <dbReference type="NCBI Taxonomy" id="2259333"/>
    <lineage>
        <taxon>Bacteria</taxon>
        <taxon>Pseudomonadati</taxon>
        <taxon>Pseudomonadota</taxon>
        <taxon>Alphaproteobacteria</taxon>
        <taxon>Rhodobacterales</taxon>
        <taxon>Paracoccaceae</taxon>
        <taxon>Rhodosalinus</taxon>
    </lineage>
</organism>
<gene>
    <name evidence="2" type="ORF">DRV85_02385</name>
</gene>
<evidence type="ECO:0008006" key="4">
    <source>
        <dbReference type="Google" id="ProtNLM"/>
    </source>
</evidence>
<reference evidence="2 3" key="1">
    <citation type="submission" date="2018-07" db="EMBL/GenBank/DDBJ databases">
        <title>Rhodosalinus sp. strain E84T genomic sequence and assembly.</title>
        <authorList>
            <person name="Liu Z.-W."/>
            <person name="Lu D.-C."/>
        </authorList>
    </citation>
    <scope>NUCLEOTIDE SEQUENCE [LARGE SCALE GENOMIC DNA]</scope>
    <source>
        <strain evidence="2 3">E84</strain>
    </source>
</reference>
<dbReference type="AlphaFoldDB" id="A0A365UC95"/>
<protein>
    <recommendedName>
        <fullName evidence="4">MORN repeat variant</fullName>
    </recommendedName>
</protein>
<evidence type="ECO:0000313" key="2">
    <source>
        <dbReference type="EMBL" id="RBI86992.1"/>
    </source>
</evidence>
<dbReference type="RefSeq" id="WP_113287840.1">
    <property type="nucleotide sequence ID" value="NZ_QNTQ01000002.1"/>
</dbReference>
<keyword evidence="1" id="KW-0732">Signal</keyword>
<dbReference type="OrthoDB" id="7304934at2"/>
<feature type="chain" id="PRO_5016776765" description="MORN repeat variant" evidence="1">
    <location>
        <begin position="20"/>
        <end position="132"/>
    </location>
</feature>
<evidence type="ECO:0000256" key="1">
    <source>
        <dbReference type="SAM" id="SignalP"/>
    </source>
</evidence>
<keyword evidence="3" id="KW-1185">Reference proteome</keyword>
<accession>A0A365UC95</accession>
<sequence>MRRLFLAAALALVSTPLAALEQLTAEEFDAYTRGKTLYYGQNGQPYGVEEYRENREVTWSFLDGRCIDGYWYEDARGMICFEYEDDIGPQCWRFFRGPEGLTAIFEDESSVPLYEAAEGEEPMQCLGPEVGV</sequence>
<proteinExistence type="predicted"/>
<comment type="caution">
    <text evidence="2">The sequence shown here is derived from an EMBL/GenBank/DDBJ whole genome shotgun (WGS) entry which is preliminary data.</text>
</comment>
<evidence type="ECO:0000313" key="3">
    <source>
        <dbReference type="Proteomes" id="UP000253370"/>
    </source>
</evidence>
<dbReference type="Proteomes" id="UP000253370">
    <property type="component" value="Unassembled WGS sequence"/>
</dbReference>
<dbReference type="EMBL" id="QNTQ01000002">
    <property type="protein sequence ID" value="RBI86992.1"/>
    <property type="molecule type" value="Genomic_DNA"/>
</dbReference>
<name>A0A365UC95_9RHOB</name>
<feature type="signal peptide" evidence="1">
    <location>
        <begin position="1"/>
        <end position="19"/>
    </location>
</feature>